<organism evidence="1 2">
    <name type="scientific">Dufourea novaeangliae</name>
    <name type="common">Sweat bee</name>
    <dbReference type="NCBI Taxonomy" id="178035"/>
    <lineage>
        <taxon>Eukaryota</taxon>
        <taxon>Metazoa</taxon>
        <taxon>Ecdysozoa</taxon>
        <taxon>Arthropoda</taxon>
        <taxon>Hexapoda</taxon>
        <taxon>Insecta</taxon>
        <taxon>Pterygota</taxon>
        <taxon>Neoptera</taxon>
        <taxon>Endopterygota</taxon>
        <taxon>Hymenoptera</taxon>
        <taxon>Apocrita</taxon>
        <taxon>Aculeata</taxon>
        <taxon>Apoidea</taxon>
        <taxon>Anthophila</taxon>
        <taxon>Halictidae</taxon>
        <taxon>Rophitinae</taxon>
        <taxon>Dufourea</taxon>
    </lineage>
</organism>
<protein>
    <submittedName>
        <fullName evidence="1">Uncharacterized protein</fullName>
    </submittedName>
</protein>
<dbReference type="EMBL" id="KQ434784">
    <property type="protein sequence ID" value="KZC04986.1"/>
    <property type="molecule type" value="Genomic_DNA"/>
</dbReference>
<sequence length="52" mass="6016">MEIIIHKEGLSWIHGAVNLMQPEIDTEIELYSGHRAHLHQHNLKINFQTGSK</sequence>
<dbReference type="Proteomes" id="UP000076502">
    <property type="component" value="Unassembled WGS sequence"/>
</dbReference>
<evidence type="ECO:0000313" key="2">
    <source>
        <dbReference type="Proteomes" id="UP000076502"/>
    </source>
</evidence>
<proteinExistence type="predicted"/>
<keyword evidence="2" id="KW-1185">Reference proteome</keyword>
<dbReference type="AlphaFoldDB" id="A0A154NZ82"/>
<reference evidence="1 2" key="1">
    <citation type="submission" date="2015-07" db="EMBL/GenBank/DDBJ databases">
        <title>The genome of Dufourea novaeangliae.</title>
        <authorList>
            <person name="Pan H."/>
            <person name="Kapheim K."/>
        </authorList>
    </citation>
    <scope>NUCLEOTIDE SEQUENCE [LARGE SCALE GENOMIC DNA]</scope>
    <source>
        <strain evidence="1">0120121106</strain>
        <tissue evidence="1">Whole body</tissue>
    </source>
</reference>
<evidence type="ECO:0000313" key="1">
    <source>
        <dbReference type="EMBL" id="KZC04986.1"/>
    </source>
</evidence>
<gene>
    <name evidence="1" type="ORF">WN55_06002</name>
</gene>
<name>A0A154NZ82_DUFNO</name>
<accession>A0A154NZ82</accession>